<dbReference type="InterPro" id="IPR025543">
    <property type="entry name" value="Dodecin-like"/>
</dbReference>
<dbReference type="AlphaFoldDB" id="A0ABD5SJJ2"/>
<dbReference type="EMBL" id="JBHSWV010000098">
    <property type="protein sequence ID" value="MFC6764744.1"/>
    <property type="molecule type" value="Genomic_DNA"/>
</dbReference>
<dbReference type="InterPro" id="IPR009923">
    <property type="entry name" value="Dodecin"/>
</dbReference>
<name>A0ABD5SJJ2_9EURY</name>
<dbReference type="PANTHER" id="PTHR39324">
    <property type="entry name" value="CALCIUM DODECIN"/>
    <property type="match status" value="1"/>
</dbReference>
<dbReference type="Pfam" id="PF07311">
    <property type="entry name" value="Dodecin"/>
    <property type="match status" value="1"/>
</dbReference>
<evidence type="ECO:0000313" key="2">
    <source>
        <dbReference type="Proteomes" id="UP001596383"/>
    </source>
</evidence>
<protein>
    <submittedName>
        <fullName evidence="1">Dodecin family protein</fullName>
    </submittedName>
</protein>
<dbReference type="SUPFAM" id="SSF89807">
    <property type="entry name" value="Dodecin-like"/>
    <property type="match status" value="1"/>
</dbReference>
<proteinExistence type="predicted"/>
<dbReference type="PANTHER" id="PTHR39324:SF1">
    <property type="entry name" value="CALCIUM DODECIN"/>
    <property type="match status" value="1"/>
</dbReference>
<organism evidence="1 2">
    <name type="scientific">Natrinema soli</name>
    <dbReference type="NCBI Taxonomy" id="1930624"/>
    <lineage>
        <taxon>Archaea</taxon>
        <taxon>Methanobacteriati</taxon>
        <taxon>Methanobacteriota</taxon>
        <taxon>Stenosarchaea group</taxon>
        <taxon>Halobacteria</taxon>
        <taxon>Halobacteriales</taxon>
        <taxon>Natrialbaceae</taxon>
        <taxon>Natrinema</taxon>
    </lineage>
</organism>
<dbReference type="RefSeq" id="WP_273737804.1">
    <property type="nucleotide sequence ID" value="NZ_JAQIVI010000098.1"/>
</dbReference>
<dbReference type="Gene3D" id="3.30.1660.10">
    <property type="entry name" value="Flavin-binding protein dodecin"/>
    <property type="match status" value="1"/>
</dbReference>
<gene>
    <name evidence="1" type="ORF">ACFQE6_06820</name>
</gene>
<sequence>MTAIKVIRVMGTSEESWEDAAHEAFREASQTVDDISGINVENWTANVEDDEIVQYKATTEIAFPVEY</sequence>
<dbReference type="Proteomes" id="UP001596383">
    <property type="component" value="Unassembled WGS sequence"/>
</dbReference>
<keyword evidence="2" id="KW-1185">Reference proteome</keyword>
<comment type="caution">
    <text evidence="1">The sequence shown here is derived from an EMBL/GenBank/DDBJ whole genome shotgun (WGS) entry which is preliminary data.</text>
</comment>
<accession>A0ABD5SJJ2</accession>
<reference evidence="1 2" key="1">
    <citation type="journal article" date="2019" name="Int. J. Syst. Evol. Microbiol.">
        <title>The Global Catalogue of Microorganisms (GCM) 10K type strain sequencing project: providing services to taxonomists for standard genome sequencing and annotation.</title>
        <authorList>
            <consortium name="The Broad Institute Genomics Platform"/>
            <consortium name="The Broad Institute Genome Sequencing Center for Infectious Disease"/>
            <person name="Wu L."/>
            <person name="Ma J."/>
        </authorList>
    </citation>
    <scope>NUCLEOTIDE SEQUENCE [LARGE SCALE GENOMIC DNA]</scope>
    <source>
        <strain evidence="1 2">LMG 29247</strain>
    </source>
</reference>
<dbReference type="InterPro" id="IPR036694">
    <property type="entry name" value="Dodecin-like_sf"/>
</dbReference>
<evidence type="ECO:0000313" key="1">
    <source>
        <dbReference type="EMBL" id="MFC6764744.1"/>
    </source>
</evidence>